<accession>A0A1G2ELX6</accession>
<name>A0A1G2ELX6_9BACT</name>
<protein>
    <recommendedName>
        <fullName evidence="3">SipW-cognate class signal peptide</fullName>
    </recommendedName>
</protein>
<evidence type="ECO:0008006" key="3">
    <source>
        <dbReference type="Google" id="ProtNLM"/>
    </source>
</evidence>
<dbReference type="Proteomes" id="UP000176326">
    <property type="component" value="Unassembled WGS sequence"/>
</dbReference>
<organism evidence="1 2">
    <name type="scientific">Candidatus Nealsonbacteria bacterium RIFOXYC1_FULL_40_7</name>
    <dbReference type="NCBI Taxonomy" id="1801678"/>
    <lineage>
        <taxon>Bacteria</taxon>
        <taxon>Candidatus Nealsoniibacteriota</taxon>
    </lineage>
</organism>
<dbReference type="InterPro" id="IPR023833">
    <property type="entry name" value="Signal_pept_SipW-depend-type"/>
</dbReference>
<evidence type="ECO:0000313" key="2">
    <source>
        <dbReference type="Proteomes" id="UP000176326"/>
    </source>
</evidence>
<dbReference type="NCBIfam" id="TIGR04088">
    <property type="entry name" value="cognate_SipW"/>
    <property type="match status" value="1"/>
</dbReference>
<comment type="caution">
    <text evidence="1">The sequence shown here is derived from an EMBL/GenBank/DDBJ whole genome shotgun (WGS) entry which is preliminary data.</text>
</comment>
<gene>
    <name evidence="1" type="ORF">A2427_00610</name>
</gene>
<sequence length="354" mass="38977">MKKIIISLSVIGVIAVAVIGGTVAYFTDTETSVGNTFAAGTIDIEVDGENPWTETETLNVSDMKPSQHEYTEYVIHNVGENPANIFKTISNIREDDGQVSESECTDAGGAWEGEGECSNYTSKDDISSVVKYDMSVWVYNENPEDSQAKPIWWQVIYTDGMGETLKSIENVDVLLGMLPAGWYMKVQQSYHMDGEAGNEYQGDIMNFDITLKAEQLINTVILENKIFPAGEEPTIEYDSISAKVEYTVKDAEFDYVLTVNGMSNGQYTLIAWDDTPNGYTFDWNNRGSAISLANITVSGDPASVSGSIDLERDLINAKLWLITGTYPVGSPVGSFGWNPNGLFETALMDYYDSL</sequence>
<dbReference type="Pfam" id="PF12389">
    <property type="entry name" value="Peptidase_M73"/>
    <property type="match status" value="1"/>
</dbReference>
<proteinExistence type="predicted"/>
<evidence type="ECO:0000313" key="1">
    <source>
        <dbReference type="EMBL" id="OGZ26785.1"/>
    </source>
</evidence>
<dbReference type="InterPro" id="IPR022121">
    <property type="entry name" value="Peptidase_M73_camelysin"/>
</dbReference>
<dbReference type="EMBL" id="MHMN01000056">
    <property type="protein sequence ID" value="OGZ26785.1"/>
    <property type="molecule type" value="Genomic_DNA"/>
</dbReference>
<reference evidence="1 2" key="1">
    <citation type="journal article" date="2016" name="Nat. Commun.">
        <title>Thousands of microbial genomes shed light on interconnected biogeochemical processes in an aquifer system.</title>
        <authorList>
            <person name="Anantharaman K."/>
            <person name="Brown C.T."/>
            <person name="Hug L.A."/>
            <person name="Sharon I."/>
            <person name="Castelle C.J."/>
            <person name="Probst A.J."/>
            <person name="Thomas B.C."/>
            <person name="Singh A."/>
            <person name="Wilkins M.J."/>
            <person name="Karaoz U."/>
            <person name="Brodie E.L."/>
            <person name="Williams K.H."/>
            <person name="Hubbard S.S."/>
            <person name="Banfield J.F."/>
        </authorList>
    </citation>
    <scope>NUCLEOTIDE SEQUENCE [LARGE SCALE GENOMIC DNA]</scope>
</reference>
<dbReference type="AlphaFoldDB" id="A0A1G2ELX6"/>